<reference evidence="2" key="1">
    <citation type="submission" date="2023-06" db="EMBL/GenBank/DDBJ databases">
        <title>Genome-scale phylogeny and comparative genomics of the fungal order Sordariales.</title>
        <authorList>
            <consortium name="Lawrence Berkeley National Laboratory"/>
            <person name="Hensen N."/>
            <person name="Bonometti L."/>
            <person name="Westerberg I."/>
            <person name="Brannstrom I.O."/>
            <person name="Guillou S."/>
            <person name="Cros-Aarteil S."/>
            <person name="Calhoun S."/>
            <person name="Haridas S."/>
            <person name="Kuo A."/>
            <person name="Mondo S."/>
            <person name="Pangilinan J."/>
            <person name="Riley R."/>
            <person name="Labutti K."/>
            <person name="Andreopoulos B."/>
            <person name="Lipzen A."/>
            <person name="Chen C."/>
            <person name="Yanf M."/>
            <person name="Daum C."/>
            <person name="Ng V."/>
            <person name="Clum A."/>
            <person name="Steindorff A."/>
            <person name="Ohm R."/>
            <person name="Martin F."/>
            <person name="Silar P."/>
            <person name="Natvig D."/>
            <person name="Lalanne C."/>
            <person name="Gautier V."/>
            <person name="Ament-Velasquez S.L."/>
            <person name="Kruys A."/>
            <person name="Hutchinson M.I."/>
            <person name="Powell A.J."/>
            <person name="Barry K."/>
            <person name="Miller A.N."/>
            <person name="Grigoriev I.V."/>
            <person name="Debuchy R."/>
            <person name="Gladieux P."/>
            <person name="Thoren M.H."/>
            <person name="Johannesson H."/>
        </authorList>
    </citation>
    <scope>NUCLEOTIDE SEQUENCE</scope>
    <source>
        <strain evidence="2">SMH2532-1</strain>
    </source>
</reference>
<comment type="caution">
    <text evidence="2">The sequence shown here is derived from an EMBL/GenBank/DDBJ whole genome shotgun (WGS) entry which is preliminary data.</text>
</comment>
<evidence type="ECO:0000313" key="3">
    <source>
        <dbReference type="Proteomes" id="UP001174936"/>
    </source>
</evidence>
<evidence type="ECO:0000313" key="2">
    <source>
        <dbReference type="EMBL" id="KAK0655153.1"/>
    </source>
</evidence>
<accession>A0AA39YM75</accession>
<protein>
    <submittedName>
        <fullName evidence="2">Uncharacterized protein</fullName>
    </submittedName>
</protein>
<feature type="compositionally biased region" description="Low complexity" evidence="1">
    <location>
        <begin position="720"/>
        <end position="731"/>
    </location>
</feature>
<organism evidence="2 3">
    <name type="scientific">Cercophora newfieldiana</name>
    <dbReference type="NCBI Taxonomy" id="92897"/>
    <lineage>
        <taxon>Eukaryota</taxon>
        <taxon>Fungi</taxon>
        <taxon>Dikarya</taxon>
        <taxon>Ascomycota</taxon>
        <taxon>Pezizomycotina</taxon>
        <taxon>Sordariomycetes</taxon>
        <taxon>Sordariomycetidae</taxon>
        <taxon>Sordariales</taxon>
        <taxon>Lasiosphaeriaceae</taxon>
        <taxon>Cercophora</taxon>
    </lineage>
</organism>
<dbReference type="Proteomes" id="UP001174936">
    <property type="component" value="Unassembled WGS sequence"/>
</dbReference>
<evidence type="ECO:0000256" key="1">
    <source>
        <dbReference type="SAM" id="MobiDB-lite"/>
    </source>
</evidence>
<dbReference type="EMBL" id="JAULSV010000001">
    <property type="protein sequence ID" value="KAK0655153.1"/>
    <property type="molecule type" value="Genomic_DNA"/>
</dbReference>
<sequence length="731" mass="80334">MGALKSEMHQSVWSCGHQQHPNPNQMNQFNRKYEEQTTEEMRERTPELSGLVTLLKALDPCIGVRRIRFIGKVEEHLKCPNRLDPDEPEPLDKILAALHCYQVAPVFSQNHSITFIVDRLDHYRLADGFPELQALAAAIHKEIPFEFDPSTGKLTTVCPTPALGKLKYAVYHIVVASLESIYHIPAPMGPLARKLFLAPDDVDDNILTVSRADHVKSPTSIFAFTATDSHIGPGKCAHYFAKHPSLHTVIVVQLALPMELETERQLQRLAEHSFVSVIAKVNGTVQTVLPREALSTPGGAITLWLSDLIKQDDAEGFTDEFLRPLHSEANNRPANITIPYATILFRLRLAYGIEVTDGNFHKSTGNSPKAGGGSGRRRSFSTLAGSNTANFAFGSVPAGGGSKRPLSTVSTLSPLTSHHMVKGITTRVHRCNESPQSANSKMSAQMNLSNMHYLPETGEMTISTISGSLYQFLLSEVTLAVEENIAGTPGFEMSQVRELEMPQFICCINHNNRPYGLFLLANPGDPDMAAKSIGSVLNNITRNHPSIEMVVRLELGGLDSKMHNDKKDDIEARVYRVAEKSRVQVWVRQNGKLVNDKASTSDDMHEGGELRLRLLSENAKGNTVPTLKFSKILNVVRNHCKKGDPLTSHPDNNKSLQASVFPLDAFRFGSAASTAQLLGLRVAEWKLPDEPLVVPASPWPPSPPLDGRRLDFGQGGVGDGDTVQEGYSAEE</sequence>
<feature type="region of interest" description="Disordered" evidence="1">
    <location>
        <begin position="360"/>
        <end position="379"/>
    </location>
</feature>
<gene>
    <name evidence="2" type="ORF">B0T16DRAFT_384105</name>
</gene>
<feature type="region of interest" description="Disordered" evidence="1">
    <location>
        <begin position="694"/>
        <end position="731"/>
    </location>
</feature>
<proteinExistence type="predicted"/>
<keyword evidence="3" id="KW-1185">Reference proteome</keyword>
<name>A0AA39YM75_9PEZI</name>
<dbReference type="AlphaFoldDB" id="A0AA39YM75"/>